<name>A0A6G0WPA4_9STRA</name>
<comment type="caution">
    <text evidence="2">The sequence shown here is derived from an EMBL/GenBank/DDBJ whole genome shotgun (WGS) entry which is preliminary data.</text>
</comment>
<gene>
    <name evidence="2" type="ORF">Ae201684_013192</name>
</gene>
<dbReference type="Proteomes" id="UP000481153">
    <property type="component" value="Unassembled WGS sequence"/>
</dbReference>
<proteinExistence type="predicted"/>
<sequence>MCNTANTDKSIPIQTNAGTKADTHHDTDMQAAEPQGTSQQQQPPSASPSPKRPGLEEIRGECNPPRPYANDNLFWEAEDELFPVLTEEEINNIETAFAQSTNMLVFHLNPDDATRHNIVNFREEIISNCKYFFNLTFPAPLSGGTATSNTLMGTPNERHIKAWSAAKRGYMLLPKVMILVSYQHAAHIDPPQSLNQLEYSNTDYMSPNDLGKAFRALGAPDYIVCSHSRNGTRRTER</sequence>
<dbReference type="AlphaFoldDB" id="A0A6G0WPA4"/>
<feature type="compositionally biased region" description="Polar residues" evidence="1">
    <location>
        <begin position="1"/>
        <end position="18"/>
    </location>
</feature>
<accession>A0A6G0WPA4</accession>
<evidence type="ECO:0000313" key="3">
    <source>
        <dbReference type="Proteomes" id="UP000481153"/>
    </source>
</evidence>
<keyword evidence="3" id="KW-1185">Reference proteome</keyword>
<dbReference type="EMBL" id="VJMJ01000167">
    <property type="protein sequence ID" value="KAF0729215.1"/>
    <property type="molecule type" value="Genomic_DNA"/>
</dbReference>
<reference evidence="2 3" key="1">
    <citation type="submission" date="2019-07" db="EMBL/GenBank/DDBJ databases">
        <title>Genomics analysis of Aphanomyces spp. identifies a new class of oomycete effector associated with host adaptation.</title>
        <authorList>
            <person name="Gaulin E."/>
        </authorList>
    </citation>
    <scope>NUCLEOTIDE SEQUENCE [LARGE SCALE GENOMIC DNA]</scope>
    <source>
        <strain evidence="2 3">ATCC 201684</strain>
    </source>
</reference>
<protein>
    <submittedName>
        <fullName evidence="2">Uncharacterized protein</fullName>
    </submittedName>
</protein>
<feature type="region of interest" description="Disordered" evidence="1">
    <location>
        <begin position="1"/>
        <end position="66"/>
    </location>
</feature>
<evidence type="ECO:0000256" key="1">
    <source>
        <dbReference type="SAM" id="MobiDB-lite"/>
    </source>
</evidence>
<evidence type="ECO:0000313" key="2">
    <source>
        <dbReference type="EMBL" id="KAF0729215.1"/>
    </source>
</evidence>
<organism evidence="2 3">
    <name type="scientific">Aphanomyces euteiches</name>
    <dbReference type="NCBI Taxonomy" id="100861"/>
    <lineage>
        <taxon>Eukaryota</taxon>
        <taxon>Sar</taxon>
        <taxon>Stramenopiles</taxon>
        <taxon>Oomycota</taxon>
        <taxon>Saprolegniomycetes</taxon>
        <taxon>Saprolegniales</taxon>
        <taxon>Verrucalvaceae</taxon>
        <taxon>Aphanomyces</taxon>
    </lineage>
</organism>
<dbReference type="VEuPathDB" id="FungiDB:AeMF1_003612"/>